<evidence type="ECO:0000256" key="2">
    <source>
        <dbReference type="SAM" id="Phobius"/>
    </source>
</evidence>
<dbReference type="Gene3D" id="2.60.120.260">
    <property type="entry name" value="Galactose-binding domain-like"/>
    <property type="match status" value="1"/>
</dbReference>
<keyword evidence="2" id="KW-1133">Transmembrane helix</keyword>
<keyword evidence="2" id="KW-0812">Transmembrane</keyword>
<dbReference type="AlphaFoldDB" id="A0A0D0BFZ5"/>
<feature type="transmembrane region" description="Helical" evidence="2">
    <location>
        <begin position="318"/>
        <end position="344"/>
    </location>
</feature>
<feature type="compositionally biased region" description="Low complexity" evidence="1">
    <location>
        <begin position="293"/>
        <end position="312"/>
    </location>
</feature>
<evidence type="ECO:0008006" key="5">
    <source>
        <dbReference type="Google" id="ProtNLM"/>
    </source>
</evidence>
<evidence type="ECO:0000256" key="1">
    <source>
        <dbReference type="SAM" id="MobiDB-lite"/>
    </source>
</evidence>
<reference evidence="3 4" key="1">
    <citation type="submission" date="2014-04" db="EMBL/GenBank/DDBJ databases">
        <title>Evolutionary Origins and Diversification of the Mycorrhizal Mutualists.</title>
        <authorList>
            <consortium name="DOE Joint Genome Institute"/>
            <consortium name="Mycorrhizal Genomics Consortium"/>
            <person name="Kohler A."/>
            <person name="Kuo A."/>
            <person name="Nagy L.G."/>
            <person name="Floudas D."/>
            <person name="Copeland A."/>
            <person name="Barry K.W."/>
            <person name="Cichocki N."/>
            <person name="Veneault-Fourrey C."/>
            <person name="LaButti K."/>
            <person name="Lindquist E.A."/>
            <person name="Lipzen A."/>
            <person name="Lundell T."/>
            <person name="Morin E."/>
            <person name="Murat C."/>
            <person name="Riley R."/>
            <person name="Ohm R."/>
            <person name="Sun H."/>
            <person name="Tunlid A."/>
            <person name="Henrissat B."/>
            <person name="Grigoriev I.V."/>
            <person name="Hibbett D.S."/>
            <person name="Martin F."/>
        </authorList>
    </citation>
    <scope>NUCLEOTIDE SEQUENCE [LARGE SCALE GENOMIC DNA]</scope>
    <source>
        <strain evidence="3 4">FD-317 M1</strain>
    </source>
</reference>
<gene>
    <name evidence="3" type="ORF">GYMLUDRAFT_242474</name>
</gene>
<protein>
    <recommendedName>
        <fullName evidence="5">Transmembrane protein</fullName>
    </recommendedName>
</protein>
<accession>A0A0D0BFZ5</accession>
<name>A0A0D0BFZ5_9AGAR</name>
<feature type="region of interest" description="Disordered" evidence="1">
    <location>
        <begin position="291"/>
        <end position="312"/>
    </location>
</feature>
<organism evidence="3 4">
    <name type="scientific">Collybiopsis luxurians FD-317 M1</name>
    <dbReference type="NCBI Taxonomy" id="944289"/>
    <lineage>
        <taxon>Eukaryota</taxon>
        <taxon>Fungi</taxon>
        <taxon>Dikarya</taxon>
        <taxon>Basidiomycota</taxon>
        <taxon>Agaricomycotina</taxon>
        <taxon>Agaricomycetes</taxon>
        <taxon>Agaricomycetidae</taxon>
        <taxon>Agaricales</taxon>
        <taxon>Marasmiineae</taxon>
        <taxon>Omphalotaceae</taxon>
        <taxon>Collybiopsis</taxon>
        <taxon>Collybiopsis luxurians</taxon>
    </lineage>
</organism>
<evidence type="ECO:0000313" key="4">
    <source>
        <dbReference type="Proteomes" id="UP000053593"/>
    </source>
</evidence>
<dbReference type="EMBL" id="KN834766">
    <property type="protein sequence ID" value="KIK62840.1"/>
    <property type="molecule type" value="Genomic_DNA"/>
</dbReference>
<dbReference type="OrthoDB" id="3052647at2759"/>
<proteinExistence type="predicted"/>
<sequence>MSTVWFMVDDTDPRIIYSNSWIFVPDTSDVSGLDFDSLSFNGPAFNSTLHSTTGNTTITFRFNGSYFGVYGSSGDVISNSSGFPSGPFIDCLLDNEYTMTPLSKPPVGLIDNNVLVCSSWTDSVPGASTPASDGEHELVIEITNYPGIVSGTTTAWYFDYITYESSANPLAHIWARMDELEGTYVTSTRIPGSEATVKFNGTSISLYGDLTSDISNTAAYQVDDQAPILIQLTRSPNDNVTLAKQLLFTASDLSVGEHTVVVIFNGTQSGMPLDIDYFYIRSLTAAQQESLVSSSTSSTTPTSTSTGSAFSNSSSAHLSLSTIVGAVLGSLVVVILLIVVIMWWRRSKRTEALATPIPFEPQGFITTALTSQDLASASSPHLRNSNLFQGPTNEAIFAQRSRESGPNTLLAMKYEQRIAVMQDQLRQQQDQQYAHYNAPMEVLP</sequence>
<evidence type="ECO:0000313" key="3">
    <source>
        <dbReference type="EMBL" id="KIK62840.1"/>
    </source>
</evidence>
<dbReference type="Proteomes" id="UP000053593">
    <property type="component" value="Unassembled WGS sequence"/>
</dbReference>
<keyword evidence="2" id="KW-0472">Membrane</keyword>
<dbReference type="HOGENOM" id="CLU_616848_0_0_1"/>
<keyword evidence="4" id="KW-1185">Reference proteome</keyword>